<dbReference type="SMART" id="SM00041">
    <property type="entry name" value="CT"/>
    <property type="match status" value="1"/>
</dbReference>
<dbReference type="GO" id="GO:0038098">
    <property type="term" value="P:sequestering of BMP from receptor via BMP binding"/>
    <property type="evidence" value="ECO:0007669"/>
    <property type="project" value="TreeGrafter"/>
</dbReference>
<dbReference type="PROSITE" id="PS01225">
    <property type="entry name" value="CTCK_2"/>
    <property type="match status" value="1"/>
</dbReference>
<evidence type="ECO:0000256" key="5">
    <source>
        <dbReference type="SAM" id="SignalP"/>
    </source>
</evidence>
<gene>
    <name evidence="7" type="ORF">EGW08_000698</name>
</gene>
<accession>A0A3S1A1M4</accession>
<sequence length="197" mass="22412">MRSMLVTDKLLLLTMLVTVASPMLYKRYKTMDWEELLAQQSLPRPQSYSRPRPSSGFLKLRHNLQAQISPGVQSALTDNERKPSCRPRYIQLTIKPPIRLSRQCGITTVKTRGCRGSCVSYSQTDPRNTTNIVHKCSCCQPTRFATSRATLRCLHNRTLVVPVKQVLGCYCRPCDNENPTRDVVTFRELLRKAAADV</sequence>
<dbReference type="GO" id="GO:0009887">
    <property type="term" value="P:animal organ morphogenesis"/>
    <property type="evidence" value="ECO:0007669"/>
    <property type="project" value="TreeGrafter"/>
</dbReference>
<dbReference type="Gene3D" id="2.10.90.10">
    <property type="entry name" value="Cystine-knot cytokines"/>
    <property type="match status" value="1"/>
</dbReference>
<dbReference type="InterPro" id="IPR006207">
    <property type="entry name" value="Cys_knot_C"/>
</dbReference>
<dbReference type="Pfam" id="PF00007">
    <property type="entry name" value="Cys_knot"/>
    <property type="match status" value="1"/>
</dbReference>
<dbReference type="PANTHER" id="PTHR15283:SF4">
    <property type="entry name" value="BURSICON"/>
    <property type="match status" value="1"/>
</dbReference>
<feature type="domain" description="CTCK" evidence="6">
    <location>
        <begin position="85"/>
        <end position="175"/>
    </location>
</feature>
<comment type="caution">
    <text evidence="4">Lacks conserved residue(s) required for the propagation of feature annotation.</text>
</comment>
<dbReference type="GO" id="GO:0005615">
    <property type="term" value="C:extracellular space"/>
    <property type="evidence" value="ECO:0007669"/>
    <property type="project" value="TreeGrafter"/>
</dbReference>
<evidence type="ECO:0000256" key="2">
    <source>
        <dbReference type="ARBA" id="ARBA00022525"/>
    </source>
</evidence>
<comment type="subcellular location">
    <subcellularLocation>
        <location evidence="1">Secreted</location>
    </subcellularLocation>
</comment>
<dbReference type="OrthoDB" id="6106871at2759"/>
<evidence type="ECO:0000313" key="7">
    <source>
        <dbReference type="EMBL" id="RUS91583.1"/>
    </source>
</evidence>
<feature type="chain" id="PRO_5018738086" description="CTCK domain-containing protein" evidence="5">
    <location>
        <begin position="21"/>
        <end position="197"/>
    </location>
</feature>
<dbReference type="GO" id="GO:0036122">
    <property type="term" value="F:BMP binding"/>
    <property type="evidence" value="ECO:0007669"/>
    <property type="project" value="TreeGrafter"/>
</dbReference>
<feature type="disulfide bond" evidence="4">
    <location>
        <begin position="104"/>
        <end position="153"/>
    </location>
</feature>
<dbReference type="Proteomes" id="UP000271974">
    <property type="component" value="Unassembled WGS sequence"/>
</dbReference>
<organism evidence="7 8">
    <name type="scientific">Elysia chlorotica</name>
    <name type="common">Eastern emerald elysia</name>
    <name type="synonym">Sea slug</name>
    <dbReference type="NCBI Taxonomy" id="188477"/>
    <lineage>
        <taxon>Eukaryota</taxon>
        <taxon>Metazoa</taxon>
        <taxon>Spiralia</taxon>
        <taxon>Lophotrochozoa</taxon>
        <taxon>Mollusca</taxon>
        <taxon>Gastropoda</taxon>
        <taxon>Heterobranchia</taxon>
        <taxon>Euthyneura</taxon>
        <taxon>Panpulmonata</taxon>
        <taxon>Sacoglossa</taxon>
        <taxon>Placobranchoidea</taxon>
        <taxon>Plakobranchidae</taxon>
        <taxon>Elysia</taxon>
    </lineage>
</organism>
<dbReference type="AlphaFoldDB" id="A0A3S1A1M4"/>
<feature type="signal peptide" evidence="5">
    <location>
        <begin position="1"/>
        <end position="20"/>
    </location>
</feature>
<evidence type="ECO:0000256" key="3">
    <source>
        <dbReference type="ARBA" id="ARBA00023157"/>
    </source>
</evidence>
<evidence type="ECO:0000313" key="8">
    <source>
        <dbReference type="Proteomes" id="UP000271974"/>
    </source>
</evidence>
<dbReference type="PROSITE" id="PS01185">
    <property type="entry name" value="CTCK_1"/>
    <property type="match status" value="1"/>
</dbReference>
<comment type="caution">
    <text evidence="7">The sequence shown here is derived from an EMBL/GenBank/DDBJ whole genome shotgun (WGS) entry which is preliminary data.</text>
</comment>
<evidence type="ECO:0000256" key="1">
    <source>
        <dbReference type="ARBA" id="ARBA00004613"/>
    </source>
</evidence>
<keyword evidence="5" id="KW-0732">Signal</keyword>
<dbReference type="InterPro" id="IPR006208">
    <property type="entry name" value="Glyco_hormone_CN"/>
</dbReference>
<evidence type="ECO:0000256" key="4">
    <source>
        <dbReference type="PROSITE-ProRule" id="PRU00039"/>
    </source>
</evidence>
<dbReference type="InterPro" id="IPR029034">
    <property type="entry name" value="Cystine-knot_cytokine"/>
</dbReference>
<dbReference type="GO" id="GO:0048018">
    <property type="term" value="F:receptor ligand activity"/>
    <property type="evidence" value="ECO:0007669"/>
    <property type="project" value="TreeGrafter"/>
</dbReference>
<evidence type="ECO:0000259" key="6">
    <source>
        <dbReference type="PROSITE" id="PS01225"/>
    </source>
</evidence>
<dbReference type="PANTHER" id="PTHR15283">
    <property type="entry name" value="GREMLIN 1"/>
    <property type="match status" value="1"/>
</dbReference>
<proteinExistence type="predicted"/>
<reference evidence="7 8" key="1">
    <citation type="submission" date="2019-01" db="EMBL/GenBank/DDBJ databases">
        <title>A draft genome assembly of the solar-powered sea slug Elysia chlorotica.</title>
        <authorList>
            <person name="Cai H."/>
            <person name="Li Q."/>
            <person name="Fang X."/>
            <person name="Li J."/>
            <person name="Curtis N.E."/>
            <person name="Altenburger A."/>
            <person name="Shibata T."/>
            <person name="Feng M."/>
            <person name="Maeda T."/>
            <person name="Schwartz J.A."/>
            <person name="Shigenobu S."/>
            <person name="Lundholm N."/>
            <person name="Nishiyama T."/>
            <person name="Yang H."/>
            <person name="Hasebe M."/>
            <person name="Li S."/>
            <person name="Pierce S.K."/>
            <person name="Wang J."/>
        </authorList>
    </citation>
    <scope>NUCLEOTIDE SEQUENCE [LARGE SCALE GENOMIC DNA]</scope>
    <source>
        <strain evidence="7">EC2010</strain>
        <tissue evidence="7">Whole organism of an adult</tissue>
    </source>
</reference>
<keyword evidence="8" id="KW-1185">Reference proteome</keyword>
<protein>
    <recommendedName>
        <fullName evidence="6">CTCK domain-containing protein</fullName>
    </recommendedName>
</protein>
<dbReference type="EMBL" id="RQTK01000009">
    <property type="protein sequence ID" value="RUS91583.1"/>
    <property type="molecule type" value="Genomic_DNA"/>
</dbReference>
<name>A0A3S1A1M4_ELYCH</name>
<keyword evidence="2" id="KW-0964">Secreted</keyword>
<keyword evidence="3 4" id="KW-1015">Disulfide bond</keyword>